<dbReference type="RefSeq" id="WP_092206163.1">
    <property type="nucleotide sequence ID" value="NZ_FOVN01000001.1"/>
</dbReference>
<keyword evidence="1" id="KW-0812">Transmembrane</keyword>
<dbReference type="STRING" id="649333.SAMN04487989_101617"/>
<evidence type="ECO:0000256" key="1">
    <source>
        <dbReference type="SAM" id="Phobius"/>
    </source>
</evidence>
<dbReference type="Gene3D" id="3.40.50.1110">
    <property type="entry name" value="SGNH hydrolase"/>
    <property type="match status" value="1"/>
</dbReference>
<dbReference type="Pfam" id="PF00657">
    <property type="entry name" value="Lipase_GDSL"/>
    <property type="match status" value="1"/>
</dbReference>
<keyword evidence="3" id="KW-1185">Reference proteome</keyword>
<dbReference type="Proteomes" id="UP000198705">
    <property type="component" value="Unassembled WGS sequence"/>
</dbReference>
<proteinExistence type="predicted"/>
<dbReference type="InterPro" id="IPR001087">
    <property type="entry name" value="GDSL"/>
</dbReference>
<dbReference type="CDD" id="cd00229">
    <property type="entry name" value="SGNH_hydrolase"/>
    <property type="match status" value="1"/>
</dbReference>
<accession>A0A1I4Z8R5</accession>
<reference evidence="3" key="1">
    <citation type="submission" date="2016-10" db="EMBL/GenBank/DDBJ databases">
        <authorList>
            <person name="Varghese N."/>
            <person name="Submissions S."/>
        </authorList>
    </citation>
    <scope>NUCLEOTIDE SEQUENCE [LARGE SCALE GENOMIC DNA]</scope>
    <source>
        <strain evidence="3">DSM 23925</strain>
    </source>
</reference>
<name>A0A1I4Z8R5_9FLAO</name>
<dbReference type="SUPFAM" id="SSF52266">
    <property type="entry name" value="SGNH hydrolase"/>
    <property type="match status" value="1"/>
</dbReference>
<feature type="transmembrane region" description="Helical" evidence="1">
    <location>
        <begin position="9"/>
        <end position="27"/>
    </location>
</feature>
<dbReference type="EMBL" id="FOVN01000001">
    <property type="protein sequence ID" value="SFN46587.1"/>
    <property type="molecule type" value="Genomic_DNA"/>
</dbReference>
<dbReference type="GO" id="GO:0016788">
    <property type="term" value="F:hydrolase activity, acting on ester bonds"/>
    <property type="evidence" value="ECO:0007669"/>
    <property type="project" value="InterPro"/>
</dbReference>
<evidence type="ECO:0008006" key="4">
    <source>
        <dbReference type="Google" id="ProtNLM"/>
    </source>
</evidence>
<organism evidence="2 3">
    <name type="scientific">Bizionia echini</name>
    <dbReference type="NCBI Taxonomy" id="649333"/>
    <lineage>
        <taxon>Bacteria</taxon>
        <taxon>Pseudomonadati</taxon>
        <taxon>Bacteroidota</taxon>
        <taxon>Flavobacteriia</taxon>
        <taxon>Flavobacteriales</taxon>
        <taxon>Flavobacteriaceae</taxon>
        <taxon>Bizionia</taxon>
    </lineage>
</organism>
<protein>
    <recommendedName>
        <fullName evidence="4">Lysophospholipase L1</fullName>
    </recommendedName>
</protein>
<dbReference type="OrthoDB" id="1425693at2"/>
<gene>
    <name evidence="2" type="ORF">SAMN04487989_101617</name>
</gene>
<dbReference type="InterPro" id="IPR036514">
    <property type="entry name" value="SGNH_hydro_sf"/>
</dbReference>
<dbReference type="AlphaFoldDB" id="A0A1I4Z8R5"/>
<keyword evidence="1" id="KW-1133">Transmembrane helix</keyword>
<evidence type="ECO:0000313" key="3">
    <source>
        <dbReference type="Proteomes" id="UP000198705"/>
    </source>
</evidence>
<sequence length="312" mass="36510">MTDFPHRKVFIFTFILLIAYLTLDFYLKSKRYFPQLNFNWSNITIINTFKNIQIDSLGINYLSVKNNTQIDVDRLDFQNTFSINNKYYFRCKTIKVKDDNLIFSGGYWINTLPKTISNNVTLEEIDLPLIQNGDINVCMIGDSQLTYKTGKFTRQKLYSNLKNITFVGNEKDLYAYPYCATTLNNTSNLLETFDRIPNADIYIIYLGAHEKNIELFKKNITNIINRLNNKNKRLLLVIPPKYKNPNKKGIYQAVKNIYINYESNPNVEVINLSELTEESSRILLPDGIHLNKYGHQLFIEILTNQLKKYEGK</sequence>
<keyword evidence="1" id="KW-0472">Membrane</keyword>
<evidence type="ECO:0000313" key="2">
    <source>
        <dbReference type="EMBL" id="SFN46587.1"/>
    </source>
</evidence>